<gene>
    <name evidence="4" type="ORF">EWH70_08170</name>
</gene>
<dbReference type="InterPro" id="IPR011990">
    <property type="entry name" value="TPR-like_helical_dom_sf"/>
</dbReference>
<dbReference type="InterPro" id="IPR016032">
    <property type="entry name" value="Sig_transdc_resp-reg_C-effctor"/>
</dbReference>
<keyword evidence="2" id="KW-0067">ATP-binding</keyword>
<sequence length="930" mass="100010">MLVGREAELHTLVSAVTAAPAVILLEGEAGVGKTRLVTEMLRSQELAGRAVLVGQCQQLREPFPYGVLLDALRTAGDHLSPGTLGPETGALRPYLPEVTALPPAPEPLGDPRAERHRLFRAIRALLRALDGALLVVEDVHWADDGSRELLRLLMADPPPSLAVLITYRGEERPGGLPLGGAFRPAPGVASALIHLDPLGTDEVRRLACVLLGEQPVSLEFAVKLHERTAGIPFVVEETLRTVHTADDELLDELEVPVLLREAMAQRLAGLPLPARRLADAAAVLGVPADVELLAEVAALLPERAVPALARLADGAVLLEQDGGRYDFRHTLARQAVYRSVAGPDRRALHLRCVRVLSRREPKPLLALAEHSRLAGAVTEWVHYGEAAADRAAEVGDPATATRLLRRLLDEPALARHDVDRLAVKFSQGASNGLAQHEVAAALERLLSDHRLSESCRGEVRLGLGMLLIRQYGGIAAGRMEIAQACDELAERPALALKAKSVLALPFVGSASVAEHLRWMAEVDTEVAASTDRLVRTTMLASTTGSRLHLGDPVAWAQIDQLPATVGSPAEQRQLARAHCNLADACAWTGHFDRAQGFLRSGIQLAADCGAPFVVGTARATQAHLDWLTGEWTGLEERCTRLLDEYRDLVPVAGELSLVLGSLAVARGEWDSATARFAEAGVGDPDNAIAPVALAAFGGTVRMLLARDQIAEAIGAADRGLALLRQKNVWSWAGELVPPAVDAYCRAGRQRAAAEALDQLHRALTDRDAPHARAALAEAAGILAQHQSSPAAAVERLDDARRRYERLPAPYPAALVTERLLGLRPDDPERYAALAEEFERLGAARDGARCRHVLRVGGAVTPSRRGRRGYGNELSPRERDVARLVAAGRTNREIAEVLFLSRRTVEQHVAGVLRKLGARSRAELHENPPDA</sequence>
<evidence type="ECO:0000256" key="2">
    <source>
        <dbReference type="ARBA" id="ARBA00022840"/>
    </source>
</evidence>
<dbReference type="EMBL" id="SFCC01000003">
    <property type="protein sequence ID" value="RZQ64934.1"/>
    <property type="molecule type" value="Genomic_DNA"/>
</dbReference>
<dbReference type="AlphaFoldDB" id="A0A4Q7JEQ2"/>
<dbReference type="InterPro" id="IPR027417">
    <property type="entry name" value="P-loop_NTPase"/>
</dbReference>
<dbReference type="InterPro" id="IPR036388">
    <property type="entry name" value="WH-like_DNA-bd_sf"/>
</dbReference>
<dbReference type="Pfam" id="PF00196">
    <property type="entry name" value="GerE"/>
    <property type="match status" value="1"/>
</dbReference>
<evidence type="ECO:0000313" key="4">
    <source>
        <dbReference type="EMBL" id="RZQ64934.1"/>
    </source>
</evidence>
<dbReference type="InterPro" id="IPR000792">
    <property type="entry name" value="Tscrpt_reg_LuxR_C"/>
</dbReference>
<evidence type="ECO:0000313" key="5">
    <source>
        <dbReference type="Proteomes" id="UP000292003"/>
    </source>
</evidence>
<proteinExistence type="predicted"/>
<dbReference type="Proteomes" id="UP000292003">
    <property type="component" value="Unassembled WGS sequence"/>
</dbReference>
<dbReference type="InterPro" id="IPR041664">
    <property type="entry name" value="AAA_16"/>
</dbReference>
<dbReference type="GO" id="GO:0004016">
    <property type="term" value="F:adenylate cyclase activity"/>
    <property type="evidence" value="ECO:0007669"/>
    <property type="project" value="TreeGrafter"/>
</dbReference>
<dbReference type="GO" id="GO:0005524">
    <property type="term" value="F:ATP binding"/>
    <property type="evidence" value="ECO:0007669"/>
    <property type="project" value="UniProtKB-KW"/>
</dbReference>
<dbReference type="GO" id="GO:0006355">
    <property type="term" value="P:regulation of DNA-templated transcription"/>
    <property type="evidence" value="ECO:0007669"/>
    <property type="project" value="InterPro"/>
</dbReference>
<dbReference type="Gene3D" id="3.40.50.300">
    <property type="entry name" value="P-loop containing nucleotide triphosphate hydrolases"/>
    <property type="match status" value="1"/>
</dbReference>
<dbReference type="GO" id="GO:0005737">
    <property type="term" value="C:cytoplasm"/>
    <property type="evidence" value="ECO:0007669"/>
    <property type="project" value="TreeGrafter"/>
</dbReference>
<protein>
    <submittedName>
        <fullName evidence="4">LuxR family transcriptional regulator</fullName>
    </submittedName>
</protein>
<dbReference type="Gene3D" id="1.10.10.10">
    <property type="entry name" value="Winged helix-like DNA-binding domain superfamily/Winged helix DNA-binding domain"/>
    <property type="match status" value="1"/>
</dbReference>
<evidence type="ECO:0000259" key="3">
    <source>
        <dbReference type="PROSITE" id="PS50043"/>
    </source>
</evidence>
<reference evidence="4 5" key="1">
    <citation type="submission" date="2019-02" db="EMBL/GenBank/DDBJ databases">
        <title>Draft genome sequence of Amycolatopsis sp. 8-3EHSu isolated from roots of Suaeda maritima.</title>
        <authorList>
            <person name="Duangmal K."/>
            <person name="Chantavorakit T."/>
        </authorList>
    </citation>
    <scope>NUCLEOTIDE SEQUENCE [LARGE SCALE GENOMIC DNA]</scope>
    <source>
        <strain evidence="4 5">8-3EHSu</strain>
    </source>
</reference>
<dbReference type="GO" id="GO:0003677">
    <property type="term" value="F:DNA binding"/>
    <property type="evidence" value="ECO:0007669"/>
    <property type="project" value="InterPro"/>
</dbReference>
<dbReference type="SUPFAM" id="SSF46894">
    <property type="entry name" value="C-terminal effector domain of the bipartite response regulators"/>
    <property type="match status" value="1"/>
</dbReference>
<keyword evidence="5" id="KW-1185">Reference proteome</keyword>
<dbReference type="CDD" id="cd06170">
    <property type="entry name" value="LuxR_C_like"/>
    <property type="match status" value="1"/>
</dbReference>
<comment type="caution">
    <text evidence="4">The sequence shown here is derived from an EMBL/GenBank/DDBJ whole genome shotgun (WGS) entry which is preliminary data.</text>
</comment>
<dbReference type="Gene3D" id="1.25.40.10">
    <property type="entry name" value="Tetratricopeptide repeat domain"/>
    <property type="match status" value="1"/>
</dbReference>
<dbReference type="Pfam" id="PF13191">
    <property type="entry name" value="AAA_16"/>
    <property type="match status" value="1"/>
</dbReference>
<dbReference type="SUPFAM" id="SSF52540">
    <property type="entry name" value="P-loop containing nucleoside triphosphate hydrolases"/>
    <property type="match status" value="1"/>
</dbReference>
<accession>A0A4Q7JEQ2</accession>
<dbReference type="OrthoDB" id="5476461at2"/>
<dbReference type="PROSITE" id="PS50043">
    <property type="entry name" value="HTH_LUXR_2"/>
    <property type="match status" value="1"/>
</dbReference>
<dbReference type="PANTHER" id="PTHR16305">
    <property type="entry name" value="TESTICULAR SOLUBLE ADENYLYL CYCLASE"/>
    <property type="match status" value="1"/>
</dbReference>
<dbReference type="SMART" id="SM00421">
    <property type="entry name" value="HTH_LUXR"/>
    <property type="match status" value="1"/>
</dbReference>
<name>A0A4Q7JEQ2_9PSEU</name>
<feature type="domain" description="HTH luxR-type" evidence="3">
    <location>
        <begin position="866"/>
        <end position="930"/>
    </location>
</feature>
<evidence type="ECO:0000256" key="1">
    <source>
        <dbReference type="ARBA" id="ARBA00022741"/>
    </source>
</evidence>
<dbReference type="PANTHER" id="PTHR16305:SF35">
    <property type="entry name" value="TRANSCRIPTIONAL ACTIVATOR DOMAIN"/>
    <property type="match status" value="1"/>
</dbReference>
<organism evidence="4 5">
    <name type="scientific">Amycolatopsis suaedae</name>
    <dbReference type="NCBI Taxonomy" id="2510978"/>
    <lineage>
        <taxon>Bacteria</taxon>
        <taxon>Bacillati</taxon>
        <taxon>Actinomycetota</taxon>
        <taxon>Actinomycetes</taxon>
        <taxon>Pseudonocardiales</taxon>
        <taxon>Pseudonocardiaceae</taxon>
        <taxon>Amycolatopsis</taxon>
    </lineage>
</organism>
<dbReference type="PRINTS" id="PR00038">
    <property type="entry name" value="HTHLUXR"/>
</dbReference>
<keyword evidence="1" id="KW-0547">Nucleotide-binding</keyword>